<proteinExistence type="predicted"/>
<dbReference type="AlphaFoldDB" id="A0AA36GMI0"/>
<comment type="caution">
    <text evidence="1">The sequence shown here is derived from an EMBL/GenBank/DDBJ whole genome shotgun (WGS) entry which is preliminary data.</text>
</comment>
<organism evidence="1 2">
    <name type="scientific">Cylicocyclus nassatus</name>
    <name type="common">Nematode worm</name>
    <dbReference type="NCBI Taxonomy" id="53992"/>
    <lineage>
        <taxon>Eukaryota</taxon>
        <taxon>Metazoa</taxon>
        <taxon>Ecdysozoa</taxon>
        <taxon>Nematoda</taxon>
        <taxon>Chromadorea</taxon>
        <taxon>Rhabditida</taxon>
        <taxon>Rhabditina</taxon>
        <taxon>Rhabditomorpha</taxon>
        <taxon>Strongyloidea</taxon>
        <taxon>Strongylidae</taxon>
        <taxon>Cylicocyclus</taxon>
    </lineage>
</organism>
<sequence>MWWLLSVTIGVCVENYLTIHRGKPRLVSFHPSQCSEDYGSRSAFLIACEIAQHLAIGEEYQSEETDVGNFFAKVADCVDLEVSSVEDMIKCFFDNHGREDLVRSRSKIGSKRKSKESFLNVARVSKTLPELYTLGVMNELCKYCNARYFASEPKTVCCNSGVNIVSESVYKCERDDLLSWFWDIALNNKEIFQMLRPINNMLSCAGINIKLKEFGTHCGPVPLVLEGKY</sequence>
<gene>
    <name evidence="1" type="ORF">CYNAS_LOCUS6788</name>
</gene>
<reference evidence="1" key="1">
    <citation type="submission" date="2023-07" db="EMBL/GenBank/DDBJ databases">
        <authorList>
            <consortium name="CYATHOMIX"/>
        </authorList>
    </citation>
    <scope>NUCLEOTIDE SEQUENCE</scope>
    <source>
        <strain evidence="1">N/A</strain>
    </source>
</reference>
<evidence type="ECO:0000313" key="2">
    <source>
        <dbReference type="Proteomes" id="UP001176961"/>
    </source>
</evidence>
<keyword evidence="2" id="KW-1185">Reference proteome</keyword>
<protein>
    <submittedName>
        <fullName evidence="1">Uncharacterized protein</fullName>
    </submittedName>
</protein>
<name>A0AA36GMI0_CYLNA</name>
<accession>A0AA36GMI0</accession>
<dbReference type="EMBL" id="CATQJL010000112">
    <property type="protein sequence ID" value="CAJ0594805.1"/>
    <property type="molecule type" value="Genomic_DNA"/>
</dbReference>
<evidence type="ECO:0000313" key="1">
    <source>
        <dbReference type="EMBL" id="CAJ0594805.1"/>
    </source>
</evidence>
<dbReference type="Proteomes" id="UP001176961">
    <property type="component" value="Unassembled WGS sequence"/>
</dbReference>